<sequence>MKTKIMILVLFSTACTEKLRSTQETQKLLGQYTWAYTPPNSNISIELTFSNDHLNTYTSCNAMGGAYKIIEQKMSTPLFYGDAQACTPNIMQQEHFIRMFFLQAVPFKITVRSSHHPKLIFQKDQQEYIFIGTKILSKNKNPHGE</sequence>
<dbReference type="AlphaFoldDB" id="A0A7S7AIL1"/>
<keyword evidence="2" id="KW-1185">Reference proteome</keyword>
<evidence type="ECO:0000313" key="2">
    <source>
        <dbReference type="Proteomes" id="UP000593966"/>
    </source>
</evidence>
<dbReference type="InterPro" id="IPR038670">
    <property type="entry name" value="HslJ-like_sf"/>
</dbReference>
<accession>A0A7S7AIL1</accession>
<organism evidence="1 2">
    <name type="scientific">Acinetobacter piscicola</name>
    <dbReference type="NCBI Taxonomy" id="2006115"/>
    <lineage>
        <taxon>Bacteria</taxon>
        <taxon>Pseudomonadati</taxon>
        <taxon>Pseudomonadota</taxon>
        <taxon>Gammaproteobacteria</taxon>
        <taxon>Moraxellales</taxon>
        <taxon>Moraxellaceae</taxon>
        <taxon>Acinetobacter</taxon>
    </lineage>
</organism>
<evidence type="ECO:0000313" key="1">
    <source>
        <dbReference type="EMBL" id="QOW46861.1"/>
    </source>
</evidence>
<dbReference type="Gene3D" id="2.40.128.270">
    <property type="match status" value="1"/>
</dbReference>
<protein>
    <submittedName>
        <fullName evidence="1">META domain-containing protein</fullName>
    </submittedName>
</protein>
<dbReference type="RefSeq" id="WP_180045687.1">
    <property type="nucleotide sequence ID" value="NZ_CP048659.1"/>
</dbReference>
<proteinExistence type="predicted"/>
<name>A0A7S7AIL1_9GAMM</name>
<dbReference type="EMBL" id="CP048659">
    <property type="protein sequence ID" value="QOW46861.1"/>
    <property type="molecule type" value="Genomic_DNA"/>
</dbReference>
<dbReference type="PROSITE" id="PS51257">
    <property type="entry name" value="PROKAR_LIPOPROTEIN"/>
    <property type="match status" value="1"/>
</dbReference>
<reference evidence="1 2" key="1">
    <citation type="submission" date="2020-02" db="EMBL/GenBank/DDBJ databases">
        <title>Tigecycline-resistant Acinetobacter species from pigs and migratory birds.</title>
        <authorList>
            <person name="Chen C."/>
            <person name="Sun J."/>
            <person name="Liao X.-P."/>
            <person name="Liu Y.-H."/>
        </authorList>
    </citation>
    <scope>NUCLEOTIDE SEQUENCE [LARGE SCALE GENOMIC DNA]</scope>
    <source>
        <strain evidence="1 2">YH12207_T</strain>
    </source>
</reference>
<gene>
    <name evidence="1" type="ORF">G0028_13675</name>
</gene>
<dbReference type="Proteomes" id="UP000593966">
    <property type="component" value="Chromosome"/>
</dbReference>